<accession>A0ACA9NW67</accession>
<feature type="non-terminal residue" evidence="1">
    <location>
        <position position="1"/>
    </location>
</feature>
<dbReference type="EMBL" id="CAJVPU010020932">
    <property type="protein sequence ID" value="CAG8678908.1"/>
    <property type="molecule type" value="Genomic_DNA"/>
</dbReference>
<keyword evidence="2" id="KW-1185">Reference proteome</keyword>
<sequence length="97" mass="11021">YSLNSGNDIENTIKDIADTHVSNITPDRPDSTANPSQKLTVSQIREELIHHAQAREIENNKIPKEATIQNWISRFSCHWKEAIVLRALDKTENSEPS</sequence>
<organism evidence="1 2">
    <name type="scientific">Dentiscutata heterogama</name>
    <dbReference type="NCBI Taxonomy" id="1316150"/>
    <lineage>
        <taxon>Eukaryota</taxon>
        <taxon>Fungi</taxon>
        <taxon>Fungi incertae sedis</taxon>
        <taxon>Mucoromycota</taxon>
        <taxon>Glomeromycotina</taxon>
        <taxon>Glomeromycetes</taxon>
        <taxon>Diversisporales</taxon>
        <taxon>Gigasporaceae</taxon>
        <taxon>Dentiscutata</taxon>
    </lineage>
</organism>
<gene>
    <name evidence="1" type="ORF">DHETER_LOCUS10539</name>
</gene>
<dbReference type="Proteomes" id="UP000789702">
    <property type="component" value="Unassembled WGS sequence"/>
</dbReference>
<name>A0ACA9NW67_9GLOM</name>
<comment type="caution">
    <text evidence="1">The sequence shown here is derived from an EMBL/GenBank/DDBJ whole genome shotgun (WGS) entry which is preliminary data.</text>
</comment>
<protein>
    <submittedName>
        <fullName evidence="1">3071_t:CDS:1</fullName>
    </submittedName>
</protein>
<evidence type="ECO:0000313" key="1">
    <source>
        <dbReference type="EMBL" id="CAG8678908.1"/>
    </source>
</evidence>
<evidence type="ECO:0000313" key="2">
    <source>
        <dbReference type="Proteomes" id="UP000789702"/>
    </source>
</evidence>
<proteinExistence type="predicted"/>
<reference evidence="1" key="1">
    <citation type="submission" date="2021-06" db="EMBL/GenBank/DDBJ databases">
        <authorList>
            <person name="Kallberg Y."/>
            <person name="Tangrot J."/>
            <person name="Rosling A."/>
        </authorList>
    </citation>
    <scope>NUCLEOTIDE SEQUENCE</scope>
    <source>
        <strain evidence="1">IL203A</strain>
    </source>
</reference>